<feature type="binding site" evidence="7">
    <location>
        <begin position="125"/>
        <end position="127"/>
    </location>
    <ligand>
        <name>FMN</name>
        <dbReference type="ChEBI" id="CHEBI:58210"/>
    </ligand>
</feature>
<dbReference type="InterPro" id="IPR000453">
    <property type="entry name" value="Chorismate_synth"/>
</dbReference>
<feature type="binding site" evidence="7">
    <location>
        <position position="48"/>
    </location>
    <ligand>
        <name>NADP(+)</name>
        <dbReference type="ChEBI" id="CHEBI:58349"/>
    </ligand>
</feature>
<comment type="caution">
    <text evidence="7">Lacks conserved residue(s) required for the propagation of feature annotation.</text>
</comment>
<comment type="subunit">
    <text evidence="7">Homotetramer.</text>
</comment>
<keyword evidence="4 7" id="KW-0028">Amino-acid biosynthesis</keyword>
<dbReference type="PANTHER" id="PTHR21085">
    <property type="entry name" value="CHORISMATE SYNTHASE"/>
    <property type="match status" value="1"/>
</dbReference>
<dbReference type="GO" id="GO:0010181">
    <property type="term" value="F:FMN binding"/>
    <property type="evidence" value="ECO:0007669"/>
    <property type="project" value="TreeGrafter"/>
</dbReference>
<protein>
    <recommendedName>
        <fullName evidence="3 7">Chorismate synthase</fullName>
        <shortName evidence="7">CS</shortName>
        <ecNumber evidence="3 7">4.2.3.5</ecNumber>
    </recommendedName>
    <alternativeName>
        <fullName evidence="7">5-enolpyruvylshikimate-3-phosphate phospholyase</fullName>
    </alternativeName>
</protein>
<dbReference type="UniPathway" id="UPA00053">
    <property type="reaction ID" value="UER00090"/>
</dbReference>
<reference evidence="10" key="1">
    <citation type="submission" date="2021-01" db="EMBL/GenBank/DDBJ databases">
        <title>Description of Breznakiella homolactica.</title>
        <authorList>
            <person name="Song Y."/>
            <person name="Brune A."/>
        </authorList>
    </citation>
    <scope>NUCLEOTIDE SEQUENCE</scope>
    <source>
        <strain evidence="10">RmG30</strain>
    </source>
</reference>
<gene>
    <name evidence="7 10" type="primary">aroC</name>
    <name evidence="10" type="ORF">JFL75_09190</name>
</gene>
<evidence type="ECO:0000256" key="7">
    <source>
        <dbReference type="HAMAP-Rule" id="MF_00300"/>
    </source>
</evidence>
<dbReference type="CDD" id="cd07304">
    <property type="entry name" value="Chorismate_synthase"/>
    <property type="match status" value="1"/>
</dbReference>
<dbReference type="PIRSF" id="PIRSF001456">
    <property type="entry name" value="Chorismate_synth"/>
    <property type="match status" value="1"/>
</dbReference>
<evidence type="ECO:0000256" key="6">
    <source>
        <dbReference type="ARBA" id="ARBA00023239"/>
    </source>
</evidence>
<organism evidence="10 11">
    <name type="scientific">Breznakiella homolactica</name>
    <dbReference type="NCBI Taxonomy" id="2798577"/>
    <lineage>
        <taxon>Bacteria</taxon>
        <taxon>Pseudomonadati</taxon>
        <taxon>Spirochaetota</taxon>
        <taxon>Spirochaetia</taxon>
        <taxon>Spirochaetales</taxon>
        <taxon>Breznakiellaceae</taxon>
        <taxon>Breznakiella</taxon>
    </lineage>
</organism>
<dbReference type="GO" id="GO:0009423">
    <property type="term" value="P:chorismate biosynthetic process"/>
    <property type="evidence" value="ECO:0007669"/>
    <property type="project" value="UniProtKB-UniRule"/>
</dbReference>
<dbReference type="PROSITE" id="PS00789">
    <property type="entry name" value="CHORISMATE_SYNTHASE_3"/>
    <property type="match status" value="1"/>
</dbReference>
<dbReference type="PROSITE" id="PS00787">
    <property type="entry name" value="CHORISMATE_SYNTHASE_1"/>
    <property type="match status" value="1"/>
</dbReference>
<evidence type="ECO:0000256" key="1">
    <source>
        <dbReference type="ARBA" id="ARBA00005044"/>
    </source>
</evidence>
<keyword evidence="6 7" id="KW-0456">Lyase</keyword>
<comment type="cofactor">
    <cofactor evidence="7 8">
        <name>FMNH2</name>
        <dbReference type="ChEBI" id="CHEBI:57618"/>
    </cofactor>
    <text evidence="7 8">Reduced FMN (FMNH(2)).</text>
</comment>
<dbReference type="AlphaFoldDB" id="A0A7T8BBZ4"/>
<keyword evidence="7" id="KW-0288">FMN</keyword>
<evidence type="ECO:0000256" key="2">
    <source>
        <dbReference type="ARBA" id="ARBA00008014"/>
    </source>
</evidence>
<evidence type="ECO:0000256" key="8">
    <source>
        <dbReference type="RuleBase" id="RU000605"/>
    </source>
</evidence>
<evidence type="ECO:0000313" key="11">
    <source>
        <dbReference type="Proteomes" id="UP000595917"/>
    </source>
</evidence>
<proteinExistence type="inferred from homology"/>
<keyword evidence="5 7" id="KW-0057">Aromatic amino acid biosynthesis</keyword>
<comment type="catalytic activity">
    <reaction evidence="7 8">
        <text>5-O-(1-carboxyvinyl)-3-phosphoshikimate = chorismate + phosphate</text>
        <dbReference type="Rhea" id="RHEA:21020"/>
        <dbReference type="ChEBI" id="CHEBI:29748"/>
        <dbReference type="ChEBI" id="CHEBI:43474"/>
        <dbReference type="ChEBI" id="CHEBI:57701"/>
        <dbReference type="EC" id="4.2.3.5"/>
    </reaction>
</comment>
<dbReference type="RefSeq" id="WP_215628381.1">
    <property type="nucleotide sequence ID" value="NZ_CP067089.2"/>
</dbReference>
<dbReference type="InterPro" id="IPR020541">
    <property type="entry name" value="Chorismate_synthase_CS"/>
</dbReference>
<keyword evidence="7" id="KW-0521">NADP</keyword>
<name>A0A7T8BBZ4_9SPIR</name>
<dbReference type="Proteomes" id="UP000595917">
    <property type="component" value="Chromosome"/>
</dbReference>
<dbReference type="PANTHER" id="PTHR21085:SF0">
    <property type="entry name" value="CHORISMATE SYNTHASE"/>
    <property type="match status" value="1"/>
</dbReference>
<comment type="function">
    <text evidence="7">Catalyzes the anti-1,4-elimination of the C-3 phosphate and the C-6 proR hydrogen from 5-enolpyruvylshikimate-3-phosphate (EPSP) to yield chorismate, which is the branch point compound that serves as the starting substrate for the three terminal pathways of aromatic amino acid biosynthesis. This reaction introduces a second double bond into the aromatic ring system.</text>
</comment>
<dbReference type="PROSITE" id="PS00788">
    <property type="entry name" value="CHORISMATE_SYNTHASE_2"/>
    <property type="match status" value="1"/>
</dbReference>
<dbReference type="HAMAP" id="MF_00300">
    <property type="entry name" value="Chorismate_synth"/>
    <property type="match status" value="1"/>
</dbReference>
<dbReference type="GO" id="GO:0005829">
    <property type="term" value="C:cytosol"/>
    <property type="evidence" value="ECO:0007669"/>
    <property type="project" value="TreeGrafter"/>
</dbReference>
<sequence>MAGNTFGTLFTATTFGESHGPALGCVVDGCPAGLPLDQEDIERELRRRRPGGGGAGTTRREADTPEILSGVYGGKTLGTPIAVLVRNTSQKSADYENLKDTYRPGHADWPWEAKYGFRDHRGGGRSSGRETLGRVAAGAVAKALLRQYNVSVFAWTSSAGGIHAPGPGDPRFDRAEAENNPLRIPHGESAARAAEAIAALRESGDSAGGTVSCMIEGLSPGLGMPVFGKLDGLLAGAMLSIGAAKGIEFGAGFSAASGKGSDQNDGIVPPGTDGSVPAAGGSGLPPDVPGAAFISNRAGGILGGLSTGAPVEFTVAFKPIPSISLPQKTITRGGAPADIAVGGRHDVCVCPRAVPVVEAMAALVLADLILISRSDRL</sequence>
<dbReference type="SUPFAM" id="SSF103263">
    <property type="entry name" value="Chorismate synthase, AroC"/>
    <property type="match status" value="1"/>
</dbReference>
<dbReference type="EC" id="4.2.3.5" evidence="3 7"/>
<keyword evidence="7" id="KW-0274">FAD</keyword>
<evidence type="ECO:0000313" key="10">
    <source>
        <dbReference type="EMBL" id="QQO11072.1"/>
    </source>
</evidence>
<dbReference type="EMBL" id="CP067089">
    <property type="protein sequence ID" value="QQO11072.1"/>
    <property type="molecule type" value="Genomic_DNA"/>
</dbReference>
<evidence type="ECO:0000256" key="9">
    <source>
        <dbReference type="SAM" id="MobiDB-lite"/>
    </source>
</evidence>
<keyword evidence="11" id="KW-1185">Reference proteome</keyword>
<dbReference type="KEGG" id="bhc:JFL75_09190"/>
<keyword evidence="7" id="KW-0285">Flavoprotein</keyword>
<evidence type="ECO:0000256" key="3">
    <source>
        <dbReference type="ARBA" id="ARBA00013036"/>
    </source>
</evidence>
<accession>A0A7T8BBZ4</accession>
<dbReference type="GO" id="GO:0008652">
    <property type="term" value="P:amino acid biosynthetic process"/>
    <property type="evidence" value="ECO:0007669"/>
    <property type="project" value="UniProtKB-KW"/>
</dbReference>
<feature type="region of interest" description="Disordered" evidence="9">
    <location>
        <begin position="258"/>
        <end position="282"/>
    </location>
</feature>
<comment type="similarity">
    <text evidence="2 7 8">Belongs to the chorismate synthase family.</text>
</comment>
<feature type="binding site" evidence="7">
    <location>
        <position position="344"/>
    </location>
    <ligand>
        <name>FMN</name>
        <dbReference type="ChEBI" id="CHEBI:58210"/>
    </ligand>
</feature>
<comment type="pathway">
    <text evidence="1 7 8">Metabolic intermediate biosynthesis; chorismate biosynthesis; chorismate from D-erythrose 4-phosphate and phosphoenolpyruvate: step 7/7.</text>
</comment>
<dbReference type="GO" id="GO:0009073">
    <property type="term" value="P:aromatic amino acid family biosynthetic process"/>
    <property type="evidence" value="ECO:0007669"/>
    <property type="project" value="UniProtKB-KW"/>
</dbReference>
<dbReference type="NCBIfam" id="TIGR00033">
    <property type="entry name" value="aroC"/>
    <property type="match status" value="1"/>
</dbReference>
<dbReference type="NCBIfam" id="NF003793">
    <property type="entry name" value="PRK05382.1"/>
    <property type="match status" value="1"/>
</dbReference>
<feature type="binding site" evidence="7">
    <location>
        <begin position="318"/>
        <end position="322"/>
    </location>
    <ligand>
        <name>FMN</name>
        <dbReference type="ChEBI" id="CHEBI:58210"/>
    </ligand>
</feature>
<evidence type="ECO:0000256" key="4">
    <source>
        <dbReference type="ARBA" id="ARBA00022605"/>
    </source>
</evidence>
<evidence type="ECO:0000256" key="5">
    <source>
        <dbReference type="ARBA" id="ARBA00023141"/>
    </source>
</evidence>
<dbReference type="Gene3D" id="3.60.150.10">
    <property type="entry name" value="Chorismate synthase AroC"/>
    <property type="match status" value="1"/>
</dbReference>
<dbReference type="GO" id="GO:0004107">
    <property type="term" value="F:chorismate synthase activity"/>
    <property type="evidence" value="ECO:0007669"/>
    <property type="project" value="UniProtKB-UniRule"/>
</dbReference>
<dbReference type="InterPro" id="IPR035904">
    <property type="entry name" value="Chorismate_synth_AroC_sf"/>
</dbReference>
<dbReference type="Pfam" id="PF01264">
    <property type="entry name" value="Chorismate_synt"/>
    <property type="match status" value="1"/>
</dbReference>
<feature type="binding site" evidence="7">
    <location>
        <position position="303"/>
    </location>
    <ligand>
        <name>FMN</name>
        <dbReference type="ChEBI" id="CHEBI:58210"/>
    </ligand>
</feature>